<proteinExistence type="predicted"/>
<name>A0A1H3JIK7_9PROT</name>
<keyword evidence="2" id="KW-1185">Reference proteome</keyword>
<dbReference type="STRING" id="44576.SAMN05421881_103324"/>
<organism evidence="1 2">
    <name type="scientific">Nitrosomonas halophila</name>
    <dbReference type="NCBI Taxonomy" id="44576"/>
    <lineage>
        <taxon>Bacteria</taxon>
        <taxon>Pseudomonadati</taxon>
        <taxon>Pseudomonadota</taxon>
        <taxon>Betaproteobacteria</taxon>
        <taxon>Nitrosomonadales</taxon>
        <taxon>Nitrosomonadaceae</taxon>
        <taxon>Nitrosomonas</taxon>
    </lineage>
</organism>
<reference evidence="1 2" key="1">
    <citation type="submission" date="2016-10" db="EMBL/GenBank/DDBJ databases">
        <authorList>
            <person name="de Groot N.N."/>
        </authorList>
    </citation>
    <scope>NUCLEOTIDE SEQUENCE [LARGE SCALE GENOMIC DNA]</scope>
    <source>
        <strain evidence="1 2">Nm1</strain>
    </source>
</reference>
<accession>A0A1H3JIK7</accession>
<dbReference type="EMBL" id="FNOY01000033">
    <property type="protein sequence ID" value="SDY39771.1"/>
    <property type="molecule type" value="Genomic_DNA"/>
</dbReference>
<gene>
    <name evidence="1" type="ORF">SAMN05421881_103324</name>
</gene>
<sequence length="111" mass="12566">MTQVLPNREQIPKKGCYPHGLAWRMVYNHTYRQTDRQTDRQTEAGYHGWTRCSQTLRHGTAISGGCRRLNQPAQGPACFCSQCLADNHGDDQGVQVEYASPPCSRKLNMLD</sequence>
<dbReference type="AlphaFoldDB" id="A0A1H3JIK7"/>
<dbReference type="Proteomes" id="UP000198640">
    <property type="component" value="Unassembled WGS sequence"/>
</dbReference>
<evidence type="ECO:0000313" key="2">
    <source>
        <dbReference type="Proteomes" id="UP000198640"/>
    </source>
</evidence>
<evidence type="ECO:0000313" key="1">
    <source>
        <dbReference type="EMBL" id="SDY39771.1"/>
    </source>
</evidence>
<protein>
    <submittedName>
        <fullName evidence="1">Uncharacterized protein</fullName>
    </submittedName>
</protein>